<keyword evidence="3" id="KW-0378">Hydrolase</keyword>
<keyword evidence="7" id="KW-1185">Reference proteome</keyword>
<keyword evidence="5" id="KW-0479">Metal-binding</keyword>
<evidence type="ECO:0000256" key="3">
    <source>
        <dbReference type="ARBA" id="ARBA00022801"/>
    </source>
</evidence>
<dbReference type="GO" id="GO:0000105">
    <property type="term" value="P:L-histidine biosynthetic process"/>
    <property type="evidence" value="ECO:0007669"/>
    <property type="project" value="UniProtKB-UniRule"/>
</dbReference>
<dbReference type="Proteomes" id="UP000001054">
    <property type="component" value="Plasmid pNGR234b"/>
</dbReference>
<dbReference type="CDD" id="cd01641">
    <property type="entry name" value="Bacterial_IMPase_like_1"/>
    <property type="match status" value="1"/>
</dbReference>
<dbReference type="GO" id="GO:0004401">
    <property type="term" value="F:histidinol-phosphatase activity"/>
    <property type="evidence" value="ECO:0007669"/>
    <property type="project" value="UniProtKB-UniRule"/>
</dbReference>
<dbReference type="InterPro" id="IPR000760">
    <property type="entry name" value="Inositol_monophosphatase-like"/>
</dbReference>
<keyword evidence="5" id="KW-0460">Magnesium</keyword>
<evidence type="ECO:0000313" key="6">
    <source>
        <dbReference type="EMBL" id="ACP23065.1"/>
    </source>
</evidence>
<accession>C3KKX9</accession>
<dbReference type="InterPro" id="IPR011809">
    <property type="entry name" value="His_9_proposed"/>
</dbReference>
<gene>
    <name evidence="6" type="ordered locus">NGR_b16140</name>
</gene>
<evidence type="ECO:0000256" key="2">
    <source>
        <dbReference type="ARBA" id="ARBA00009759"/>
    </source>
</evidence>
<dbReference type="SUPFAM" id="SSF56655">
    <property type="entry name" value="Carbohydrate phosphatase"/>
    <property type="match status" value="1"/>
</dbReference>
<keyword evidence="6" id="KW-0614">Plasmid</keyword>
<reference evidence="7" key="1">
    <citation type="journal article" date="2004" name="J. Bacteriol.">
        <title>An evolutionary hot spot: the pNGR234b replicon of Rhizobium sp. strain NGR234.</title>
        <authorList>
            <person name="Streit W.R."/>
            <person name="Schmitz R.A."/>
            <person name="Perret X."/>
            <person name="Staehelin C."/>
            <person name="Deakin W.J."/>
            <person name="Raasch C."/>
            <person name="Liesegang H."/>
            <person name="Broughton W.J."/>
        </authorList>
    </citation>
    <scope>NUCLEOTIDE SEQUENCE [LARGE SCALE GENOMIC DNA]</scope>
    <source>
        <strain evidence="7">NBRC 101917 / NGR234</strain>
    </source>
</reference>
<dbReference type="PANTHER" id="PTHR20854:SF4">
    <property type="entry name" value="INOSITOL-1-MONOPHOSPHATASE-RELATED"/>
    <property type="match status" value="1"/>
</dbReference>
<dbReference type="GO" id="GO:0006020">
    <property type="term" value="P:inositol metabolic process"/>
    <property type="evidence" value="ECO:0007669"/>
    <property type="project" value="TreeGrafter"/>
</dbReference>
<reference evidence="6 7" key="2">
    <citation type="journal article" date="2009" name="Appl. Environ. Microbiol.">
        <title>Rhizobium sp. strain NGR234 possesses a remarkable number of secretion systems.</title>
        <authorList>
            <person name="Schmeisser C."/>
            <person name="Liesegang H."/>
            <person name="Krysciak D."/>
            <person name="Bakkou N."/>
            <person name="Le Quere A."/>
            <person name="Wollherr A."/>
            <person name="Heinemeyer I."/>
            <person name="Morgenstern B."/>
            <person name="Pommerening-Roeser A."/>
            <person name="Flores M."/>
            <person name="Palacios R."/>
            <person name="Brenner S."/>
            <person name="Gottschalk G."/>
            <person name="Schmitz R.A."/>
            <person name="Broughton W.J."/>
            <person name="Perret X."/>
            <person name="Strittmatter A.W."/>
            <person name="Streit W.R."/>
        </authorList>
    </citation>
    <scope>NUCLEOTIDE SEQUENCE [LARGE SCALE GENOMIC DNA]</scope>
    <source>
        <strain evidence="7">NBRC 101917 / NGR234</strain>
    </source>
</reference>
<dbReference type="AlphaFoldDB" id="C3KKX9"/>
<dbReference type="PRINTS" id="PR00377">
    <property type="entry name" value="IMPHPHTASES"/>
</dbReference>
<dbReference type="NCBIfam" id="TIGR02067">
    <property type="entry name" value="his_9_HisN"/>
    <property type="match status" value="1"/>
</dbReference>
<dbReference type="GO" id="GO:0008934">
    <property type="term" value="F:inositol monophosphate 1-phosphatase activity"/>
    <property type="evidence" value="ECO:0007669"/>
    <property type="project" value="TreeGrafter"/>
</dbReference>
<dbReference type="GO" id="GO:0046872">
    <property type="term" value="F:metal ion binding"/>
    <property type="evidence" value="ECO:0007669"/>
    <property type="project" value="UniProtKB-KW"/>
</dbReference>
<dbReference type="Gene3D" id="3.40.190.80">
    <property type="match status" value="1"/>
</dbReference>
<feature type="binding site" evidence="5">
    <location>
        <position position="98"/>
    </location>
    <ligand>
        <name>Mg(2+)</name>
        <dbReference type="ChEBI" id="CHEBI:18420"/>
        <label>1</label>
        <note>catalytic</note>
    </ligand>
</feature>
<evidence type="ECO:0000256" key="4">
    <source>
        <dbReference type="NCBIfam" id="TIGR02067"/>
    </source>
</evidence>
<sequence>MSERRLDRNMIQIPPVSFLHRLADEASKETLPRFRTTLAVEEKFKPGYRFDPVTLADKEAERVLRELISSEYPDHAILGEEFGETGTGPWKWVIDPVDGTRPFICGIPVWGTLIGLTLEGRSVMGMMSQPFTKERFWGDQEGAWVQDSSGTRRMKTRSTTDLSRAILHTNSPDRYGDFPDVNFERLRNSVQMTRYGGECYAFAMLASGQIDLCLELALQPYDIVALIPIIERAGGVVTGLNGERPEDGGHVLASANGPLHERALKALNG</sequence>
<evidence type="ECO:0000256" key="5">
    <source>
        <dbReference type="PIRSR" id="PIRSR600760-2"/>
    </source>
</evidence>
<name>C3KKX9_SINFN</name>
<dbReference type="PANTHER" id="PTHR20854">
    <property type="entry name" value="INOSITOL MONOPHOSPHATASE"/>
    <property type="match status" value="1"/>
</dbReference>
<dbReference type="EC" id="3.1.3.15" evidence="4"/>
<dbReference type="Pfam" id="PF00459">
    <property type="entry name" value="Inositol_P"/>
    <property type="match status" value="1"/>
</dbReference>
<organism evidence="6 7">
    <name type="scientific">Sinorhizobium fredii (strain NBRC 101917 / NGR234)</name>
    <dbReference type="NCBI Taxonomy" id="394"/>
    <lineage>
        <taxon>Bacteria</taxon>
        <taxon>Pseudomonadati</taxon>
        <taxon>Pseudomonadota</taxon>
        <taxon>Alphaproteobacteria</taxon>
        <taxon>Hyphomicrobiales</taxon>
        <taxon>Rhizobiaceae</taxon>
        <taxon>Sinorhizobium/Ensifer group</taxon>
        <taxon>Sinorhizobium</taxon>
    </lineage>
</organism>
<dbReference type="PATRIC" id="fig|394.7.peg.2028"/>
<dbReference type="HOGENOM" id="CLU_044118_4_1_5"/>
<dbReference type="EMBL" id="CP000874">
    <property type="protein sequence ID" value="ACP23065.1"/>
    <property type="molecule type" value="Genomic_DNA"/>
</dbReference>
<evidence type="ECO:0000313" key="7">
    <source>
        <dbReference type="Proteomes" id="UP000001054"/>
    </source>
</evidence>
<comment type="similarity">
    <text evidence="2">Belongs to the inositol monophosphatase superfamily.</text>
</comment>
<feature type="binding site" evidence="5">
    <location>
        <position position="95"/>
    </location>
    <ligand>
        <name>Mg(2+)</name>
        <dbReference type="ChEBI" id="CHEBI:18420"/>
        <label>1</label>
        <note>catalytic</note>
    </ligand>
</feature>
<feature type="binding site" evidence="5">
    <location>
        <position position="80"/>
    </location>
    <ligand>
        <name>Mg(2+)</name>
        <dbReference type="ChEBI" id="CHEBI:18420"/>
        <label>1</label>
        <note>catalytic</note>
    </ligand>
</feature>
<protein>
    <recommendedName>
        <fullName evidence="4">Histidinol-phosphatase</fullName>
        <ecNumber evidence="4">3.1.3.15</ecNumber>
    </recommendedName>
</protein>
<dbReference type="GO" id="GO:0007165">
    <property type="term" value="P:signal transduction"/>
    <property type="evidence" value="ECO:0007669"/>
    <property type="project" value="TreeGrafter"/>
</dbReference>
<comment type="cofactor">
    <cofactor evidence="1 5">
        <name>Mg(2+)</name>
        <dbReference type="ChEBI" id="CHEBI:18420"/>
    </cofactor>
</comment>
<proteinExistence type="inferred from homology"/>
<feature type="binding site" evidence="5">
    <location>
        <position position="222"/>
    </location>
    <ligand>
        <name>Mg(2+)</name>
        <dbReference type="ChEBI" id="CHEBI:18420"/>
        <label>1</label>
        <note>catalytic</note>
    </ligand>
</feature>
<dbReference type="KEGG" id="rhi:NGR_b16140"/>
<dbReference type="OrthoDB" id="9785695at2"/>
<evidence type="ECO:0000256" key="1">
    <source>
        <dbReference type="ARBA" id="ARBA00001946"/>
    </source>
</evidence>
<geneLocation type="plasmid" evidence="7">
    <name>sym pNGR234b</name>
</geneLocation>
<dbReference type="Gene3D" id="3.30.540.10">
    <property type="entry name" value="Fructose-1,6-Bisphosphatase, subunit A, domain 1"/>
    <property type="match status" value="1"/>
</dbReference>